<gene>
    <name evidence="1" type="ORF">NARC_110147</name>
</gene>
<comment type="caution">
    <text evidence="1">The sequence shown here is derived from an EMBL/GenBank/DDBJ whole genome shotgun (WGS) entry which is preliminary data.</text>
</comment>
<keyword evidence="2" id="KW-1185">Reference proteome</keyword>
<reference evidence="1 2" key="1">
    <citation type="journal article" date="2019" name="Front. Microbiol.">
        <title>Ammonia Oxidation by the Arctic Terrestrial Thaumarchaeote Candidatus Nitrosocosmicus arcticus Is Stimulated by Increasing Temperatures.</title>
        <authorList>
            <person name="Alves R.J.E."/>
            <person name="Kerou M."/>
            <person name="Zappe A."/>
            <person name="Bittner R."/>
            <person name="Abby S.S."/>
            <person name="Schmidt H.A."/>
            <person name="Pfeifer K."/>
            <person name="Schleper C."/>
        </authorList>
    </citation>
    <scope>NUCLEOTIDE SEQUENCE [LARGE SCALE GENOMIC DNA]</scope>
    <source>
        <strain evidence="1 2">Kfb</strain>
    </source>
</reference>
<sequence>MISRIEDGFHVFCKHVIDLDPSIRFAGIADEDGKLESIAERSGLVPLLTPEERAQYAITAATRQYTRLRWEYMLGKIQYASSKYERLIRATIPITDENSTLSYVLLLSFDPEITDCHQIIMEKIIPFINNNKNDLTKLHNK</sequence>
<name>A0A557STM4_9ARCH</name>
<dbReference type="AlphaFoldDB" id="A0A557STM4"/>
<dbReference type="Proteomes" id="UP000315289">
    <property type="component" value="Unassembled WGS sequence"/>
</dbReference>
<evidence type="ECO:0000313" key="2">
    <source>
        <dbReference type="Proteomes" id="UP000315289"/>
    </source>
</evidence>
<accession>A0A557STM4</accession>
<dbReference type="EMBL" id="VOAH01000011">
    <property type="protein sequence ID" value="TVP39935.1"/>
    <property type="molecule type" value="Genomic_DNA"/>
</dbReference>
<dbReference type="OrthoDB" id="9657at2157"/>
<proteinExistence type="predicted"/>
<dbReference type="RefSeq" id="WP_144732901.1">
    <property type="nucleotide sequence ID" value="NZ_ML675587.1"/>
</dbReference>
<evidence type="ECO:0000313" key="1">
    <source>
        <dbReference type="EMBL" id="TVP39935.1"/>
    </source>
</evidence>
<protein>
    <submittedName>
        <fullName evidence="1">Uncharacterized protein</fullName>
    </submittedName>
</protein>
<organism evidence="1 2">
    <name type="scientific">Candidatus Nitrosocosmicus arcticus</name>
    <dbReference type="NCBI Taxonomy" id="2035267"/>
    <lineage>
        <taxon>Archaea</taxon>
        <taxon>Nitrososphaerota</taxon>
        <taxon>Nitrososphaeria</taxon>
        <taxon>Nitrososphaerales</taxon>
        <taxon>Nitrososphaeraceae</taxon>
        <taxon>Candidatus Nitrosocosmicus</taxon>
    </lineage>
</organism>